<name>A0A366JYC3_CYTFI</name>
<dbReference type="Proteomes" id="UP000252731">
    <property type="component" value="Unassembled WGS sequence"/>
</dbReference>
<sequence>MPFFFAVLEFVIYNDENNFDEKLSGSSSSATPRVISQIIPEIRISCMIRLMPVGADQGASAFVLSALRPGNFLVK</sequence>
<proteinExistence type="predicted"/>
<reference evidence="1 2" key="1">
    <citation type="submission" date="2018-06" db="EMBL/GenBank/DDBJ databases">
        <title>Freshwater and sediment microbial communities from various areas in North America, analyzing microbe dynamics in response to fracking.</title>
        <authorList>
            <person name="Lamendella R."/>
        </authorList>
    </citation>
    <scope>NUCLEOTIDE SEQUENCE [LARGE SCALE GENOMIC DNA]</scope>
    <source>
        <strain evidence="1 2">14_TX</strain>
    </source>
</reference>
<dbReference type="AlphaFoldDB" id="A0A366JYC3"/>
<accession>A0A366JYC3</accession>
<organism evidence="1 2">
    <name type="scientific">Cytobacillus firmus</name>
    <name type="common">Bacillus firmus</name>
    <dbReference type="NCBI Taxonomy" id="1399"/>
    <lineage>
        <taxon>Bacteria</taxon>
        <taxon>Bacillati</taxon>
        <taxon>Bacillota</taxon>
        <taxon>Bacilli</taxon>
        <taxon>Bacillales</taxon>
        <taxon>Bacillaceae</taxon>
        <taxon>Cytobacillus</taxon>
    </lineage>
</organism>
<protein>
    <submittedName>
        <fullName evidence="1">Uncharacterized protein</fullName>
    </submittedName>
</protein>
<keyword evidence="2" id="KW-1185">Reference proteome</keyword>
<comment type="caution">
    <text evidence="1">The sequence shown here is derived from an EMBL/GenBank/DDBJ whole genome shotgun (WGS) entry which is preliminary data.</text>
</comment>
<gene>
    <name evidence="1" type="ORF">DFO70_104159</name>
</gene>
<evidence type="ECO:0000313" key="2">
    <source>
        <dbReference type="Proteomes" id="UP000252731"/>
    </source>
</evidence>
<evidence type="ECO:0000313" key="1">
    <source>
        <dbReference type="EMBL" id="RBP94519.1"/>
    </source>
</evidence>
<dbReference type="EMBL" id="QNSF01000004">
    <property type="protein sequence ID" value="RBP94519.1"/>
    <property type="molecule type" value="Genomic_DNA"/>
</dbReference>